<feature type="transmembrane region" description="Helical" evidence="8">
    <location>
        <begin position="107"/>
        <end position="129"/>
    </location>
</feature>
<feature type="transmembrane region" description="Helical" evidence="8">
    <location>
        <begin position="355"/>
        <end position="374"/>
    </location>
</feature>
<feature type="transmembrane region" description="Helical" evidence="8">
    <location>
        <begin position="218"/>
        <end position="239"/>
    </location>
</feature>
<dbReference type="PROSITE" id="PS00713">
    <property type="entry name" value="NA_DICARBOXYL_SYMP_1"/>
    <property type="match status" value="1"/>
</dbReference>
<protein>
    <submittedName>
        <fullName evidence="9">Dicarboxylate/amino acid:cation symporter</fullName>
    </submittedName>
</protein>
<name>A0ABP7N790_9GAMM</name>
<evidence type="ECO:0000256" key="7">
    <source>
        <dbReference type="ARBA" id="ARBA00023136"/>
    </source>
</evidence>
<keyword evidence="4 8" id="KW-0812">Transmembrane</keyword>
<keyword evidence="10" id="KW-1185">Reference proteome</keyword>
<dbReference type="EMBL" id="BAABBN010000015">
    <property type="protein sequence ID" value="GAA3938758.1"/>
    <property type="molecule type" value="Genomic_DNA"/>
</dbReference>
<gene>
    <name evidence="9" type="ORF">GCM10022277_38590</name>
</gene>
<evidence type="ECO:0000313" key="10">
    <source>
        <dbReference type="Proteomes" id="UP001501565"/>
    </source>
</evidence>
<evidence type="ECO:0000256" key="2">
    <source>
        <dbReference type="ARBA" id="ARBA00022448"/>
    </source>
</evidence>
<proteinExistence type="predicted"/>
<feature type="transmembrane region" description="Helical" evidence="8">
    <location>
        <begin position="179"/>
        <end position="197"/>
    </location>
</feature>
<dbReference type="InterPro" id="IPR018107">
    <property type="entry name" value="Na-dicarboxylate_symporter_CS"/>
</dbReference>
<dbReference type="PANTHER" id="PTHR42865">
    <property type="entry name" value="PROTON/GLUTAMATE-ASPARTATE SYMPORTER"/>
    <property type="match status" value="1"/>
</dbReference>
<dbReference type="PANTHER" id="PTHR42865:SF7">
    <property type="entry name" value="PROTON_GLUTAMATE-ASPARTATE SYMPORTER"/>
    <property type="match status" value="1"/>
</dbReference>
<keyword evidence="3" id="KW-1003">Cell membrane</keyword>
<dbReference type="PRINTS" id="PR00173">
    <property type="entry name" value="EDTRNSPORT"/>
</dbReference>
<evidence type="ECO:0000256" key="1">
    <source>
        <dbReference type="ARBA" id="ARBA00004651"/>
    </source>
</evidence>
<evidence type="ECO:0000256" key="8">
    <source>
        <dbReference type="SAM" id="Phobius"/>
    </source>
</evidence>
<keyword evidence="6 8" id="KW-1133">Transmembrane helix</keyword>
<dbReference type="InterPro" id="IPR036458">
    <property type="entry name" value="Na:dicarbo_symporter_sf"/>
</dbReference>
<feature type="transmembrane region" description="Helical" evidence="8">
    <location>
        <begin position="26"/>
        <end position="44"/>
    </location>
</feature>
<feature type="transmembrane region" description="Helical" evidence="8">
    <location>
        <begin position="380"/>
        <end position="403"/>
    </location>
</feature>
<evidence type="ECO:0000256" key="6">
    <source>
        <dbReference type="ARBA" id="ARBA00022989"/>
    </source>
</evidence>
<feature type="transmembrane region" description="Helical" evidence="8">
    <location>
        <begin position="245"/>
        <end position="270"/>
    </location>
</feature>
<keyword evidence="2" id="KW-0813">Transport</keyword>
<accession>A0ABP7N790</accession>
<dbReference type="InterPro" id="IPR001991">
    <property type="entry name" value="Na-dicarboxylate_symporter"/>
</dbReference>
<evidence type="ECO:0000256" key="3">
    <source>
        <dbReference type="ARBA" id="ARBA00022475"/>
    </source>
</evidence>
<dbReference type="Pfam" id="PF00375">
    <property type="entry name" value="SDF"/>
    <property type="match status" value="1"/>
</dbReference>
<feature type="transmembrane region" description="Helical" evidence="8">
    <location>
        <begin position="70"/>
        <end position="95"/>
    </location>
</feature>
<dbReference type="Gene3D" id="1.10.3860.10">
    <property type="entry name" value="Sodium:dicarboxylate symporter"/>
    <property type="match status" value="1"/>
</dbReference>
<reference evidence="10" key="1">
    <citation type="journal article" date="2019" name="Int. J. Syst. Evol. Microbiol.">
        <title>The Global Catalogue of Microorganisms (GCM) 10K type strain sequencing project: providing services to taxonomists for standard genome sequencing and annotation.</title>
        <authorList>
            <consortium name="The Broad Institute Genomics Platform"/>
            <consortium name="The Broad Institute Genome Sequencing Center for Infectious Disease"/>
            <person name="Wu L."/>
            <person name="Ma J."/>
        </authorList>
    </citation>
    <scope>NUCLEOTIDE SEQUENCE [LARGE SCALE GENOMIC DNA]</scope>
    <source>
        <strain evidence="10">JCM 17551</strain>
    </source>
</reference>
<comment type="subcellular location">
    <subcellularLocation>
        <location evidence="1">Cell membrane</location>
        <topology evidence="1">Multi-pass membrane protein</topology>
    </subcellularLocation>
</comment>
<evidence type="ECO:0000313" key="9">
    <source>
        <dbReference type="EMBL" id="GAA3938758.1"/>
    </source>
</evidence>
<evidence type="ECO:0000256" key="4">
    <source>
        <dbReference type="ARBA" id="ARBA00022692"/>
    </source>
</evidence>
<keyword evidence="7 8" id="KW-0472">Membrane</keyword>
<evidence type="ECO:0000256" key="5">
    <source>
        <dbReference type="ARBA" id="ARBA00022847"/>
    </source>
</evidence>
<sequence>MTTPQTWYQPFDNSLKSIRVMISKHLWAQILIALVLGISVGLMLSPEGGGLLSESSAEVAAEWIKLPGSIFLALIQMVVIPLVVSSIMLGVATAGDPEYLKRIGLRIFPYFVLTTCVAVSIGALLANWIEPGRFIDGALVASVEQSAPTVTNTLDSSLPERLVALLPKSMTQATVDQSMLQLVVFAMIMGVALISLPQKKAKLLLQLLDTVQSISMKVVGWAMMLAPYAVFGLLCDITIKIGVNALLGMLVYVLTVLTGLVFLLVFYLILVKVLAGRSPLGFLKEIRSVQLLAFSTSSSAAVMPLSLKTSEQNLKVNPAIGQFVVPLGATINMDGTAMYQTIAALFLVQAFGIDLSFSAMLLLMITTVGASIGAPSTPGVGIVILATLLESVGVPGAGIALILGVDRILDMSRTALNVTGDMTACCVMDKWLPVSDRQKPIDYWES</sequence>
<dbReference type="SUPFAM" id="SSF118215">
    <property type="entry name" value="Proton glutamate symport protein"/>
    <property type="match status" value="1"/>
</dbReference>
<dbReference type="Proteomes" id="UP001501565">
    <property type="component" value="Unassembled WGS sequence"/>
</dbReference>
<organism evidence="9 10">
    <name type="scientific">Litoribacillus peritrichatus</name>
    <dbReference type="NCBI Taxonomy" id="718191"/>
    <lineage>
        <taxon>Bacteria</taxon>
        <taxon>Pseudomonadati</taxon>
        <taxon>Pseudomonadota</taxon>
        <taxon>Gammaproteobacteria</taxon>
        <taxon>Oceanospirillales</taxon>
        <taxon>Oceanospirillaceae</taxon>
        <taxon>Litoribacillus</taxon>
    </lineage>
</organism>
<comment type="caution">
    <text evidence="9">The sequence shown here is derived from an EMBL/GenBank/DDBJ whole genome shotgun (WGS) entry which is preliminary data.</text>
</comment>
<keyword evidence="5" id="KW-0769">Symport</keyword>
<dbReference type="RefSeq" id="WP_344800274.1">
    <property type="nucleotide sequence ID" value="NZ_BAABBN010000015.1"/>
</dbReference>